<dbReference type="EMBL" id="JANPWB010000011">
    <property type="protein sequence ID" value="KAJ1128156.1"/>
    <property type="molecule type" value="Genomic_DNA"/>
</dbReference>
<protein>
    <submittedName>
        <fullName evidence="1">Uncharacterized protein</fullName>
    </submittedName>
</protein>
<accession>A0AAV7PLB7</accession>
<dbReference type="AlphaFoldDB" id="A0AAV7PLB7"/>
<keyword evidence="2" id="KW-1185">Reference proteome</keyword>
<sequence length="81" mass="8480">MLVKGVHNGHGCEFPVSGRCASGDASAVSECLDFADVLTPLRVAGWRGEGKNATERFGASGIKPWAGAARIFRQGRHGLAL</sequence>
<comment type="caution">
    <text evidence="1">The sequence shown here is derived from an EMBL/GenBank/DDBJ whole genome shotgun (WGS) entry which is preliminary data.</text>
</comment>
<name>A0AAV7PLB7_PLEWA</name>
<gene>
    <name evidence="1" type="ORF">NDU88_006535</name>
</gene>
<reference evidence="1" key="1">
    <citation type="journal article" date="2022" name="bioRxiv">
        <title>Sequencing and chromosome-scale assembly of the giantPleurodeles waltlgenome.</title>
        <authorList>
            <person name="Brown T."/>
            <person name="Elewa A."/>
            <person name="Iarovenko S."/>
            <person name="Subramanian E."/>
            <person name="Araus A.J."/>
            <person name="Petzold A."/>
            <person name="Susuki M."/>
            <person name="Suzuki K.-i.T."/>
            <person name="Hayashi T."/>
            <person name="Toyoda A."/>
            <person name="Oliveira C."/>
            <person name="Osipova E."/>
            <person name="Leigh N.D."/>
            <person name="Simon A."/>
            <person name="Yun M.H."/>
        </authorList>
    </citation>
    <scope>NUCLEOTIDE SEQUENCE</scope>
    <source>
        <strain evidence="1">20211129_DDA</strain>
        <tissue evidence="1">Liver</tissue>
    </source>
</reference>
<evidence type="ECO:0000313" key="2">
    <source>
        <dbReference type="Proteomes" id="UP001066276"/>
    </source>
</evidence>
<organism evidence="1 2">
    <name type="scientific">Pleurodeles waltl</name>
    <name type="common">Iberian ribbed newt</name>
    <dbReference type="NCBI Taxonomy" id="8319"/>
    <lineage>
        <taxon>Eukaryota</taxon>
        <taxon>Metazoa</taxon>
        <taxon>Chordata</taxon>
        <taxon>Craniata</taxon>
        <taxon>Vertebrata</taxon>
        <taxon>Euteleostomi</taxon>
        <taxon>Amphibia</taxon>
        <taxon>Batrachia</taxon>
        <taxon>Caudata</taxon>
        <taxon>Salamandroidea</taxon>
        <taxon>Salamandridae</taxon>
        <taxon>Pleurodelinae</taxon>
        <taxon>Pleurodeles</taxon>
    </lineage>
</organism>
<proteinExistence type="predicted"/>
<evidence type="ECO:0000313" key="1">
    <source>
        <dbReference type="EMBL" id="KAJ1128156.1"/>
    </source>
</evidence>
<dbReference type="Proteomes" id="UP001066276">
    <property type="component" value="Chromosome 7"/>
</dbReference>